<dbReference type="SUPFAM" id="SSF54001">
    <property type="entry name" value="Cysteine proteinases"/>
    <property type="match status" value="1"/>
</dbReference>
<evidence type="ECO:0000313" key="13">
    <source>
        <dbReference type="Proteomes" id="UP000053660"/>
    </source>
</evidence>
<feature type="domain" description="Peptidase C1A papain C-terminal" evidence="11">
    <location>
        <begin position="93"/>
        <end position="346"/>
    </location>
</feature>
<reference evidence="12 13" key="1">
    <citation type="submission" date="2014-03" db="EMBL/GenBank/DDBJ databases">
        <title>Draft genome of the hookworm Oesophagostomum dentatum.</title>
        <authorList>
            <person name="Mitreva M."/>
        </authorList>
    </citation>
    <scope>NUCLEOTIDE SEQUENCE [LARGE SCALE GENOMIC DNA]</scope>
    <source>
        <strain evidence="12 13">OD-Hann</strain>
    </source>
</reference>
<proteinExistence type="inferred from homology"/>
<comment type="function">
    <text evidence="9">Expression of the protease correlates with blood-feeding and suggests a role for the protease in blood digestion.</text>
</comment>
<accession>A0A0B1TSE7</accession>
<keyword evidence="8" id="KW-0325">Glycoprotein</keyword>
<dbReference type="Gene3D" id="3.90.70.10">
    <property type="entry name" value="Cysteine proteinases"/>
    <property type="match status" value="1"/>
</dbReference>
<evidence type="ECO:0000256" key="5">
    <source>
        <dbReference type="ARBA" id="ARBA00022807"/>
    </source>
</evidence>
<comment type="similarity">
    <text evidence="1">Belongs to the peptidase C1 family.</text>
</comment>
<dbReference type="InterPro" id="IPR013128">
    <property type="entry name" value="Peptidase_C1A"/>
</dbReference>
<dbReference type="AlphaFoldDB" id="A0A0B1TSE7"/>
<dbReference type="CDD" id="cd02620">
    <property type="entry name" value="Peptidase_C1A_CathepsinB"/>
    <property type="match status" value="1"/>
</dbReference>
<feature type="signal peptide" evidence="10">
    <location>
        <begin position="1"/>
        <end position="24"/>
    </location>
</feature>
<dbReference type="InterPro" id="IPR000668">
    <property type="entry name" value="Peptidase_C1A_C"/>
</dbReference>
<feature type="chain" id="PRO_5018533869" evidence="10">
    <location>
        <begin position="25"/>
        <end position="349"/>
    </location>
</feature>
<keyword evidence="3 10" id="KW-0732">Signal</keyword>
<sequence length="349" mass="39272">MLRAVKSCEQLLVTWIVLVGPVLADYKEHITSDFAARLKGKELFNYVNEIQSKFQAGESPVPCETIKTRLMNIKYMKKIGAVPTKEIKFEGEVPERFDAREQWPDCVSIRLIRDQANCGASWAVSAASAMSDRLCIRSKGKDQRLVSDADILTCCRKIGMSECGTGCSGGYDIKAWQYVLREGACSGGPYGAKNVCKPYPFYPCGRHQNQTYYDECEEKPKTPNCRKMCQISSGQSYEKRIHAGMVYYVGRDEISIQKEIMTNGPVQASMETYTDFLMYKSGIYEHVTGKLEGSQSVKIVGWGVENGTKYWIVANSWNTDWGEKGHFRIRRGTNECKIEGHVTAGIMNV</sequence>
<dbReference type="InterPro" id="IPR038765">
    <property type="entry name" value="Papain-like_cys_pep_sf"/>
</dbReference>
<dbReference type="EMBL" id="KN549277">
    <property type="protein sequence ID" value="KHJ98757.1"/>
    <property type="molecule type" value="Genomic_DNA"/>
</dbReference>
<dbReference type="OrthoDB" id="10058785at2759"/>
<dbReference type="SMART" id="SM00645">
    <property type="entry name" value="Pept_C1"/>
    <property type="match status" value="1"/>
</dbReference>
<evidence type="ECO:0000256" key="2">
    <source>
        <dbReference type="ARBA" id="ARBA00022670"/>
    </source>
</evidence>
<evidence type="ECO:0000256" key="4">
    <source>
        <dbReference type="ARBA" id="ARBA00022801"/>
    </source>
</evidence>
<evidence type="ECO:0000256" key="3">
    <source>
        <dbReference type="ARBA" id="ARBA00022729"/>
    </source>
</evidence>
<evidence type="ECO:0000256" key="6">
    <source>
        <dbReference type="ARBA" id="ARBA00023145"/>
    </source>
</evidence>
<dbReference type="FunFam" id="3.90.70.10:FF:000031">
    <property type="entry name" value="Cathepsin B"/>
    <property type="match status" value="1"/>
</dbReference>
<evidence type="ECO:0000256" key="9">
    <source>
        <dbReference type="ARBA" id="ARBA00057399"/>
    </source>
</evidence>
<evidence type="ECO:0000259" key="11">
    <source>
        <dbReference type="SMART" id="SM00645"/>
    </source>
</evidence>
<dbReference type="Pfam" id="PF00112">
    <property type="entry name" value="Peptidase_C1"/>
    <property type="match status" value="1"/>
</dbReference>
<dbReference type="Proteomes" id="UP000053660">
    <property type="component" value="Unassembled WGS sequence"/>
</dbReference>
<evidence type="ECO:0000256" key="10">
    <source>
        <dbReference type="SAM" id="SignalP"/>
    </source>
</evidence>
<keyword evidence="7" id="KW-1015">Disulfide bond</keyword>
<evidence type="ECO:0000256" key="8">
    <source>
        <dbReference type="ARBA" id="ARBA00023180"/>
    </source>
</evidence>
<gene>
    <name evidence="12" type="ORF">OESDEN_01258</name>
</gene>
<dbReference type="GO" id="GO:0006508">
    <property type="term" value="P:proteolysis"/>
    <property type="evidence" value="ECO:0007669"/>
    <property type="project" value="UniProtKB-KW"/>
</dbReference>
<name>A0A0B1TSE7_OESDE</name>
<evidence type="ECO:0000256" key="7">
    <source>
        <dbReference type="ARBA" id="ARBA00023157"/>
    </source>
</evidence>
<keyword evidence="4" id="KW-0378">Hydrolase</keyword>
<evidence type="ECO:0000313" key="12">
    <source>
        <dbReference type="EMBL" id="KHJ98757.1"/>
    </source>
</evidence>
<keyword evidence="2 12" id="KW-0645">Protease</keyword>
<keyword evidence="6" id="KW-0865">Zymogen</keyword>
<keyword evidence="5" id="KW-0788">Thiol protease</keyword>
<dbReference type="GO" id="GO:0008234">
    <property type="term" value="F:cysteine-type peptidase activity"/>
    <property type="evidence" value="ECO:0007669"/>
    <property type="project" value="UniProtKB-KW"/>
</dbReference>
<organism evidence="12 13">
    <name type="scientific">Oesophagostomum dentatum</name>
    <name type="common">Nodular worm</name>
    <dbReference type="NCBI Taxonomy" id="61180"/>
    <lineage>
        <taxon>Eukaryota</taxon>
        <taxon>Metazoa</taxon>
        <taxon>Ecdysozoa</taxon>
        <taxon>Nematoda</taxon>
        <taxon>Chromadorea</taxon>
        <taxon>Rhabditida</taxon>
        <taxon>Rhabditina</taxon>
        <taxon>Rhabditomorpha</taxon>
        <taxon>Strongyloidea</taxon>
        <taxon>Strongylidae</taxon>
        <taxon>Oesophagostomum</taxon>
    </lineage>
</organism>
<dbReference type="PANTHER" id="PTHR12411">
    <property type="entry name" value="CYSTEINE PROTEASE FAMILY C1-RELATED"/>
    <property type="match status" value="1"/>
</dbReference>
<evidence type="ECO:0000256" key="1">
    <source>
        <dbReference type="ARBA" id="ARBA00008455"/>
    </source>
</evidence>
<protein>
    <submittedName>
        <fullName evidence="12">Papain family cysteine protease</fullName>
    </submittedName>
</protein>
<keyword evidence="13" id="KW-1185">Reference proteome</keyword>